<dbReference type="Proteomes" id="UP001228113">
    <property type="component" value="Chromosome"/>
</dbReference>
<dbReference type="GO" id="GO:0006109">
    <property type="term" value="P:regulation of carbohydrate metabolic process"/>
    <property type="evidence" value="ECO:0007669"/>
    <property type="project" value="InterPro"/>
</dbReference>
<comment type="subcellular location">
    <subcellularLocation>
        <location evidence="4">Cytoplasm</location>
    </subcellularLocation>
</comment>
<evidence type="ECO:0000313" key="5">
    <source>
        <dbReference type="EMBL" id="BDU78745.1"/>
    </source>
</evidence>
<dbReference type="Gene3D" id="2.60.40.4380">
    <property type="entry name" value="Translational regulator CsrA"/>
    <property type="match status" value="1"/>
</dbReference>
<gene>
    <name evidence="4" type="primary">csrA</name>
    <name evidence="5" type="ORF">METESE_37030</name>
</gene>
<keyword evidence="1 4" id="KW-0963">Cytoplasm</keyword>
<dbReference type="NCBIfam" id="NF002469">
    <property type="entry name" value="PRK01712.1"/>
    <property type="match status" value="1"/>
</dbReference>
<keyword evidence="4" id="KW-1005">Bacterial flagellum biogenesis</keyword>
<keyword evidence="2 4" id="KW-0810">Translation regulation</keyword>
<dbReference type="PANTHER" id="PTHR34984:SF1">
    <property type="entry name" value="CARBON STORAGE REGULATOR"/>
    <property type="match status" value="1"/>
</dbReference>
<evidence type="ECO:0000313" key="6">
    <source>
        <dbReference type="Proteomes" id="UP001228113"/>
    </source>
</evidence>
<dbReference type="HAMAP" id="MF_00167">
    <property type="entry name" value="CsrA"/>
    <property type="match status" value="1"/>
</dbReference>
<reference evidence="5" key="1">
    <citation type="journal article" date="2023" name="Int. J. Syst. Evol. Microbiol.">
        <title>Mesoterricola silvestris gen. nov., sp. nov., Mesoterricola sediminis sp. nov., Geothrix oryzae sp. nov., Geothrix edaphica sp. nov., Geothrix rubra sp. nov., and Geothrix limicola sp. nov., six novel members of Acidobacteriota isolated from soils.</title>
        <authorList>
            <person name="Itoh H."/>
            <person name="Sugisawa Y."/>
            <person name="Mise K."/>
            <person name="Xu Z."/>
            <person name="Kuniyasu M."/>
            <person name="Ushijima N."/>
            <person name="Kawano K."/>
            <person name="Kobayashi E."/>
            <person name="Shiratori Y."/>
            <person name="Masuda Y."/>
            <person name="Senoo K."/>
        </authorList>
    </citation>
    <scope>NUCLEOTIDE SEQUENCE</scope>
    <source>
        <strain evidence="5">W786</strain>
    </source>
</reference>
<dbReference type="PANTHER" id="PTHR34984">
    <property type="entry name" value="CARBON STORAGE REGULATOR"/>
    <property type="match status" value="1"/>
</dbReference>
<proteinExistence type="inferred from homology"/>
<dbReference type="KEGG" id="msea:METESE_37030"/>
<dbReference type="EMBL" id="AP027081">
    <property type="protein sequence ID" value="BDU78745.1"/>
    <property type="molecule type" value="Genomic_DNA"/>
</dbReference>
<keyword evidence="4" id="KW-0678">Repressor</keyword>
<protein>
    <recommendedName>
        <fullName evidence="4">Translational regulator CsrA</fullName>
    </recommendedName>
</protein>
<evidence type="ECO:0000256" key="2">
    <source>
        <dbReference type="ARBA" id="ARBA00022845"/>
    </source>
</evidence>
<keyword evidence="6" id="KW-1185">Reference proteome</keyword>
<dbReference type="GO" id="GO:0044781">
    <property type="term" value="P:bacterial-type flagellum organization"/>
    <property type="evidence" value="ECO:0007669"/>
    <property type="project" value="UniProtKB-KW"/>
</dbReference>
<dbReference type="SUPFAM" id="SSF117130">
    <property type="entry name" value="CsrA-like"/>
    <property type="match status" value="1"/>
</dbReference>
<evidence type="ECO:0000256" key="4">
    <source>
        <dbReference type="HAMAP-Rule" id="MF_00167"/>
    </source>
</evidence>
<accession>A0AA48H009</accession>
<dbReference type="InterPro" id="IPR036107">
    <property type="entry name" value="CsrA_sf"/>
</dbReference>
<dbReference type="GO" id="GO:1902208">
    <property type="term" value="P:regulation of bacterial-type flagellum assembly"/>
    <property type="evidence" value="ECO:0007669"/>
    <property type="project" value="UniProtKB-UniRule"/>
</dbReference>
<dbReference type="Pfam" id="PF02599">
    <property type="entry name" value="CsrA"/>
    <property type="match status" value="1"/>
</dbReference>
<evidence type="ECO:0000256" key="1">
    <source>
        <dbReference type="ARBA" id="ARBA00022490"/>
    </source>
</evidence>
<evidence type="ECO:0000256" key="3">
    <source>
        <dbReference type="ARBA" id="ARBA00022884"/>
    </source>
</evidence>
<name>A0AA48H009_9BACT</name>
<comment type="function">
    <text evidence="4">A translational regulator that binds mRNA to regulate translation initiation and/or mRNA stability. Usually binds in the 5'-UTR at or near the Shine-Dalgarno sequence preventing ribosome-binding, thus repressing translation. Its main target seems to be the major flagellin gene, while its function is anatagonized by FliW.</text>
</comment>
<dbReference type="AlphaFoldDB" id="A0AA48H009"/>
<dbReference type="GO" id="GO:0005829">
    <property type="term" value="C:cytosol"/>
    <property type="evidence" value="ECO:0007669"/>
    <property type="project" value="TreeGrafter"/>
</dbReference>
<dbReference type="GO" id="GO:0006402">
    <property type="term" value="P:mRNA catabolic process"/>
    <property type="evidence" value="ECO:0007669"/>
    <property type="project" value="InterPro"/>
</dbReference>
<keyword evidence="3 4" id="KW-0694">RNA-binding</keyword>
<comment type="subunit">
    <text evidence="4">Homodimer; the beta-strands of each monomer intercalate to form a hydrophobic core, while the alpha-helices form wings that extend away from the core.</text>
</comment>
<comment type="similarity">
    <text evidence="4">Belongs to the CsrA/RsmA family.</text>
</comment>
<dbReference type="InterPro" id="IPR003751">
    <property type="entry name" value="CsrA"/>
</dbReference>
<dbReference type="RefSeq" id="WP_243335775.1">
    <property type="nucleotide sequence ID" value="NZ_AP027081.1"/>
</dbReference>
<organism evidence="5 6">
    <name type="scientific">Mesoterricola sediminis</name>
    <dbReference type="NCBI Taxonomy" id="2927980"/>
    <lineage>
        <taxon>Bacteria</taxon>
        <taxon>Pseudomonadati</taxon>
        <taxon>Acidobacteriota</taxon>
        <taxon>Holophagae</taxon>
        <taxon>Holophagales</taxon>
        <taxon>Holophagaceae</taxon>
        <taxon>Mesoterricola</taxon>
    </lineage>
</organism>
<dbReference type="GO" id="GO:0048027">
    <property type="term" value="F:mRNA 5'-UTR binding"/>
    <property type="evidence" value="ECO:0007669"/>
    <property type="project" value="UniProtKB-UniRule"/>
</dbReference>
<sequence length="89" mass="9775">MLVITRKLNQSLIINGNIEVFVVGLTKEGVRLGIKAPKDVQVHRREVFDDIAAQNRAATTQAKEGGLSLQDAAALLRSRLAKARPDQDR</sequence>
<dbReference type="GO" id="GO:0045947">
    <property type="term" value="P:negative regulation of translational initiation"/>
    <property type="evidence" value="ECO:0007669"/>
    <property type="project" value="UniProtKB-UniRule"/>
</dbReference>